<dbReference type="PIRSF" id="PIRSF001434">
    <property type="entry name" value="CGS"/>
    <property type="match status" value="1"/>
</dbReference>
<comment type="function">
    <text evidence="3">Catalyzes the formation of L-homocysteine from O-succinyl-L-homoserine (OSHS) and hydrogen sulfide.</text>
</comment>
<dbReference type="EMBL" id="QWJJ01000014">
    <property type="protein sequence ID" value="RII37740.1"/>
    <property type="molecule type" value="Genomic_DNA"/>
</dbReference>
<dbReference type="FunFam" id="3.40.640.10:FF:000046">
    <property type="entry name" value="Cystathionine gamma-lyase"/>
    <property type="match status" value="1"/>
</dbReference>
<name>A0A399IXQ7_9RHOB</name>
<dbReference type="GO" id="GO:0071268">
    <property type="term" value="P:homocysteine biosynthetic process"/>
    <property type="evidence" value="ECO:0007669"/>
    <property type="project" value="InterPro"/>
</dbReference>
<dbReference type="UniPathway" id="UPA00051">
    <property type="reaction ID" value="UER00449"/>
</dbReference>
<keyword evidence="2 3" id="KW-0663">Pyridoxal phosphate</keyword>
<dbReference type="RefSeq" id="WP_119399934.1">
    <property type="nucleotide sequence ID" value="NZ_QWJJ01000014.1"/>
</dbReference>
<dbReference type="InterPro" id="IPR015421">
    <property type="entry name" value="PyrdxlP-dep_Trfase_major"/>
</dbReference>
<protein>
    <recommendedName>
        <fullName evidence="3">O-succinylhomoserine sulfhydrylase</fullName>
        <shortName evidence="3">OSH sulfhydrylase</shortName>
        <shortName evidence="3">OSHS sulfhydrylase</shortName>
        <ecNumber evidence="3">2.5.1.-</ecNumber>
    </recommendedName>
</protein>
<dbReference type="OrthoDB" id="9805807at2"/>
<dbReference type="GO" id="GO:0071266">
    <property type="term" value="P:'de novo' L-methionine biosynthetic process"/>
    <property type="evidence" value="ECO:0007669"/>
    <property type="project" value="UniProtKB-UniRule"/>
</dbReference>
<dbReference type="AlphaFoldDB" id="A0A399IXQ7"/>
<evidence type="ECO:0000256" key="2">
    <source>
        <dbReference type="ARBA" id="ARBA00022898"/>
    </source>
</evidence>
<dbReference type="CDD" id="cd00614">
    <property type="entry name" value="CGS_like"/>
    <property type="match status" value="1"/>
</dbReference>
<gene>
    <name evidence="3 6" type="primary">metZ</name>
    <name evidence="6" type="ORF">DL237_15155</name>
</gene>
<dbReference type="EC" id="2.5.1.-" evidence="3"/>
<sequence>MSNDWKPRTKLVHGGIRRSQYNEVSEAIFLTQGFVYDTAEQAQARFKETGPDEFIYARYGNPTVAMFEERMAMLEGTEDAFATASGMAAVNAALMSVCKAGDHVVAAKALFGSCLYILEKVLGRYGVEITLVDGTDLDAWRAAVRDDTVAVFFESTSNPTLEVIDIKGVADIAHAHGALVIVDNVFATPVYSKAVELGADVIVYSATKHIDGQGRALGGIILGTRDYIRETLMPYLKHSGGALSPFNAWLMLKGMETIELRVNAQSANARALTEALQGHDKLARVIYPGHPNHAQYDLVQRQTDGQGGTVVAIDLAGGKDAAFRFLNAITVGVLSNNLGDSKSIYTHPETTTHSSLTDEQRAELGITPGLVRISMGIEDTDDIVADVLAALEKA</sequence>
<organism evidence="6 7">
    <name type="scientific">Pseudooceanicola sediminis</name>
    <dbReference type="NCBI Taxonomy" id="2211117"/>
    <lineage>
        <taxon>Bacteria</taxon>
        <taxon>Pseudomonadati</taxon>
        <taxon>Pseudomonadota</taxon>
        <taxon>Alphaproteobacteria</taxon>
        <taxon>Rhodobacterales</taxon>
        <taxon>Paracoccaceae</taxon>
        <taxon>Pseudooceanicola</taxon>
    </lineage>
</organism>
<feature type="modified residue" description="N6-(pyridoxal phosphate)lysine" evidence="3 4">
    <location>
        <position position="208"/>
    </location>
</feature>
<comment type="subunit">
    <text evidence="3">Homotetramer.</text>
</comment>
<dbReference type="Proteomes" id="UP000265848">
    <property type="component" value="Unassembled WGS sequence"/>
</dbReference>
<comment type="catalytic activity">
    <reaction evidence="3">
        <text>O-succinyl-L-homoserine + hydrogen sulfide = L-homocysteine + succinate</text>
        <dbReference type="Rhea" id="RHEA:27826"/>
        <dbReference type="ChEBI" id="CHEBI:29919"/>
        <dbReference type="ChEBI" id="CHEBI:30031"/>
        <dbReference type="ChEBI" id="CHEBI:57661"/>
        <dbReference type="ChEBI" id="CHEBI:58199"/>
    </reaction>
</comment>
<dbReference type="Pfam" id="PF01053">
    <property type="entry name" value="Cys_Met_Meta_PP"/>
    <property type="match status" value="1"/>
</dbReference>
<dbReference type="NCBIfam" id="TIGR01325">
    <property type="entry name" value="O_suc_HS_sulf"/>
    <property type="match status" value="1"/>
</dbReference>
<dbReference type="GO" id="GO:0005737">
    <property type="term" value="C:cytoplasm"/>
    <property type="evidence" value="ECO:0007669"/>
    <property type="project" value="TreeGrafter"/>
</dbReference>
<evidence type="ECO:0000256" key="5">
    <source>
        <dbReference type="RuleBase" id="RU362118"/>
    </source>
</evidence>
<keyword evidence="3" id="KW-0486">Methionine biosynthesis</keyword>
<dbReference type="InterPro" id="IPR006234">
    <property type="entry name" value="O-succ-hSer_sulfhydrylase"/>
</dbReference>
<dbReference type="InterPro" id="IPR000277">
    <property type="entry name" value="Cys/Met-Metab_PyrdxlP-dep_enz"/>
</dbReference>
<comment type="cofactor">
    <cofactor evidence="1 3 5">
        <name>pyridoxal 5'-phosphate</name>
        <dbReference type="ChEBI" id="CHEBI:597326"/>
    </cofactor>
</comment>
<proteinExistence type="inferred from homology"/>
<dbReference type="PANTHER" id="PTHR11808">
    <property type="entry name" value="TRANS-SULFURATION ENZYME FAMILY MEMBER"/>
    <property type="match status" value="1"/>
</dbReference>
<evidence type="ECO:0000256" key="4">
    <source>
        <dbReference type="PIRSR" id="PIRSR001434-2"/>
    </source>
</evidence>
<keyword evidence="3" id="KW-0808">Transferase</keyword>
<dbReference type="Gene3D" id="3.40.640.10">
    <property type="entry name" value="Type I PLP-dependent aspartate aminotransferase-like (Major domain)"/>
    <property type="match status" value="1"/>
</dbReference>
<dbReference type="SUPFAM" id="SSF53383">
    <property type="entry name" value="PLP-dependent transferases"/>
    <property type="match status" value="1"/>
</dbReference>
<keyword evidence="7" id="KW-1185">Reference proteome</keyword>
<evidence type="ECO:0000313" key="6">
    <source>
        <dbReference type="EMBL" id="RII37740.1"/>
    </source>
</evidence>
<reference evidence="6 7" key="1">
    <citation type="submission" date="2018-08" db="EMBL/GenBank/DDBJ databases">
        <title>Pseudooceanicola sediminis CY03 in the family Rhodobacteracea.</title>
        <authorList>
            <person name="Zhang Y.-J."/>
        </authorList>
    </citation>
    <scope>NUCLEOTIDE SEQUENCE [LARGE SCALE GENOMIC DNA]</scope>
    <source>
        <strain evidence="6 7">CY03</strain>
    </source>
</reference>
<dbReference type="InterPro" id="IPR015422">
    <property type="entry name" value="PyrdxlP-dep_Trfase_small"/>
</dbReference>
<evidence type="ECO:0000256" key="3">
    <source>
        <dbReference type="HAMAP-Rule" id="MF_02056"/>
    </source>
</evidence>
<dbReference type="GO" id="GO:0019346">
    <property type="term" value="P:transsulfuration"/>
    <property type="evidence" value="ECO:0007669"/>
    <property type="project" value="InterPro"/>
</dbReference>
<dbReference type="GO" id="GO:0016846">
    <property type="term" value="F:carbon-sulfur lyase activity"/>
    <property type="evidence" value="ECO:0007669"/>
    <property type="project" value="TreeGrafter"/>
</dbReference>
<dbReference type="GO" id="GO:0016765">
    <property type="term" value="F:transferase activity, transferring alkyl or aryl (other than methyl) groups"/>
    <property type="evidence" value="ECO:0007669"/>
    <property type="project" value="UniProtKB-UniRule"/>
</dbReference>
<comment type="caution">
    <text evidence="6">The sequence shown here is derived from an EMBL/GenBank/DDBJ whole genome shotgun (WGS) entry which is preliminary data.</text>
</comment>
<dbReference type="PANTHER" id="PTHR11808:SF80">
    <property type="entry name" value="CYSTATHIONINE GAMMA-LYASE"/>
    <property type="match status" value="1"/>
</dbReference>
<evidence type="ECO:0000256" key="1">
    <source>
        <dbReference type="ARBA" id="ARBA00001933"/>
    </source>
</evidence>
<comment type="pathway">
    <text evidence="3">Amino-acid biosynthesis; L-methionine biosynthesis via de novo pathway; L-homocysteine from O-succinyl-L-homoserine: step 1/1.</text>
</comment>
<dbReference type="GO" id="GO:0030170">
    <property type="term" value="F:pyridoxal phosphate binding"/>
    <property type="evidence" value="ECO:0007669"/>
    <property type="project" value="UniProtKB-UniRule"/>
</dbReference>
<accession>A0A399IXQ7</accession>
<comment type="similarity">
    <text evidence="3">Belongs to the trans-sulfuration enzymes family. MetZ subfamily.</text>
</comment>
<dbReference type="HAMAP" id="MF_02056">
    <property type="entry name" value="MetZ"/>
    <property type="match status" value="1"/>
</dbReference>
<dbReference type="Gene3D" id="3.90.1150.10">
    <property type="entry name" value="Aspartate Aminotransferase, domain 1"/>
    <property type="match status" value="1"/>
</dbReference>
<keyword evidence="3" id="KW-0028">Amino-acid biosynthesis</keyword>
<evidence type="ECO:0000313" key="7">
    <source>
        <dbReference type="Proteomes" id="UP000265848"/>
    </source>
</evidence>
<dbReference type="InterPro" id="IPR015424">
    <property type="entry name" value="PyrdxlP-dep_Trfase"/>
</dbReference>